<reference evidence="4 6" key="1">
    <citation type="submission" date="2018-05" db="EMBL/GenBank/DDBJ databases">
        <title>Legionella qingyii sp.nov., whole genome shotgun sequence.</title>
        <authorList>
            <person name="Wu H."/>
            <person name="Zhu Q."/>
            <person name="Hu C."/>
        </authorList>
    </citation>
    <scope>NUCLEOTIDE SEQUENCE [LARGE SCALE GENOMIC DNA]</scope>
    <source>
        <strain evidence="4 6">HEB18</strain>
    </source>
</reference>
<dbReference type="SUPFAM" id="SSF53822">
    <property type="entry name" value="Periplasmic binding protein-like I"/>
    <property type="match status" value="1"/>
</dbReference>
<feature type="domain" description="Leucine-binding protein" evidence="3">
    <location>
        <begin position="39"/>
        <end position="387"/>
    </location>
</feature>
<evidence type="ECO:0000256" key="2">
    <source>
        <dbReference type="ARBA" id="ARBA00022729"/>
    </source>
</evidence>
<evidence type="ECO:0000256" key="1">
    <source>
        <dbReference type="ARBA" id="ARBA00010062"/>
    </source>
</evidence>
<dbReference type="CDD" id="cd19978">
    <property type="entry name" value="PBP1_ABC_ligand_binding-like"/>
    <property type="match status" value="1"/>
</dbReference>
<dbReference type="AlphaFoldDB" id="A0A317TZA2"/>
<dbReference type="RefSeq" id="WP_110143295.1">
    <property type="nucleotide sequence ID" value="NZ_QHJG01000022.1"/>
</dbReference>
<dbReference type="EMBL" id="RZGX01000001">
    <property type="protein sequence ID" value="RUR26352.1"/>
    <property type="molecule type" value="Genomic_DNA"/>
</dbReference>
<evidence type="ECO:0000313" key="7">
    <source>
        <dbReference type="Proteomes" id="UP000287374"/>
    </source>
</evidence>
<dbReference type="Gene3D" id="3.40.50.2300">
    <property type="match status" value="2"/>
</dbReference>
<dbReference type="PANTHER" id="PTHR47235">
    <property type="entry name" value="BLR6548 PROTEIN"/>
    <property type="match status" value="1"/>
</dbReference>
<dbReference type="Pfam" id="PF13458">
    <property type="entry name" value="Peripla_BP_6"/>
    <property type="match status" value="1"/>
</dbReference>
<keyword evidence="7" id="KW-1185">Reference proteome</keyword>
<keyword evidence="2" id="KW-0732">Signal</keyword>
<evidence type="ECO:0000313" key="4">
    <source>
        <dbReference type="EMBL" id="PWY55044.1"/>
    </source>
</evidence>
<comment type="caution">
    <text evidence="4">The sequence shown here is derived from an EMBL/GenBank/DDBJ whole genome shotgun (WGS) entry which is preliminary data.</text>
</comment>
<name>A0A317TZA2_9GAMM</name>
<dbReference type="Proteomes" id="UP000247152">
    <property type="component" value="Unassembled WGS sequence"/>
</dbReference>
<proteinExistence type="inferred from homology"/>
<dbReference type="InterPro" id="IPR028082">
    <property type="entry name" value="Peripla_BP_I"/>
</dbReference>
<reference evidence="5 7" key="2">
    <citation type="submission" date="2018-12" db="EMBL/GenBank/DDBJ databases">
        <title>Legionella sp,whole genome shotgun sequence.</title>
        <authorList>
            <person name="Wu H."/>
        </authorList>
    </citation>
    <scope>NUCLEOTIDE SEQUENCE [LARGE SCALE GENOMIC DNA]</scope>
    <source>
        <strain evidence="7">km489</strain>
        <strain evidence="5">Km489</strain>
    </source>
</reference>
<dbReference type="Proteomes" id="UP000287374">
    <property type="component" value="Unassembled WGS sequence"/>
</dbReference>
<evidence type="ECO:0000313" key="6">
    <source>
        <dbReference type="Proteomes" id="UP000247152"/>
    </source>
</evidence>
<protein>
    <submittedName>
        <fullName evidence="4">Ligand-binding receptor</fullName>
    </submittedName>
</protein>
<sequence length="414" mass="45555">MQKEWISFSFGSVGRIIFILLNLAQTSFAQEPSTSSQPSIKIGSSTALEGPAQTLGQRMTLGEQIYFDKINASGGINGKKVTLIVHNDSYEPSLTAPNMRKLITQEQVLAVIGNVGSPTAAVSVPIAQELKTLLYGCYAGAQVLHKKPPDRYIFNFRASYAEETAAMVKGLLRAGVKPDEIAFFTQNDLFGDSGYMGAIAALKKAGYQDPEKLAHGRFTRNTLNVEEGLSEILDAKKLPKAIIIVAPYQPAAQFIKLATKELPNTLFLNVSFVGSETLAKELESVGENHVIVTQVVPSYDSELPAVKEYRESLKKYAKDAQPGYVSLEGYLATKLFTLGLQRAADAKKLTREGIVQVMENMHDVDIGIGIPISYDKNNHQALHMVWPTILRNGKFTSFDWTELSPLVKDKWKDH</sequence>
<dbReference type="OrthoDB" id="9147078at2"/>
<evidence type="ECO:0000259" key="3">
    <source>
        <dbReference type="Pfam" id="PF13458"/>
    </source>
</evidence>
<dbReference type="EMBL" id="QHJG01000022">
    <property type="protein sequence ID" value="PWY55044.1"/>
    <property type="molecule type" value="Genomic_DNA"/>
</dbReference>
<evidence type="ECO:0000313" key="5">
    <source>
        <dbReference type="EMBL" id="RUR26352.1"/>
    </source>
</evidence>
<comment type="similarity">
    <text evidence="1">Belongs to the leucine-binding protein family.</text>
</comment>
<accession>A0A317TZA2</accession>
<dbReference type="InterPro" id="IPR028081">
    <property type="entry name" value="Leu-bd"/>
</dbReference>
<keyword evidence="4" id="KW-0675">Receptor</keyword>
<gene>
    <name evidence="4" type="ORF">DGG96_14135</name>
    <name evidence="5" type="ORF">ELY20_00025</name>
</gene>
<organism evidence="4 6">
    <name type="scientific">Legionella qingyii</name>
    <dbReference type="NCBI Taxonomy" id="2184757"/>
    <lineage>
        <taxon>Bacteria</taxon>
        <taxon>Pseudomonadati</taxon>
        <taxon>Pseudomonadota</taxon>
        <taxon>Gammaproteobacteria</taxon>
        <taxon>Legionellales</taxon>
        <taxon>Legionellaceae</taxon>
        <taxon>Legionella</taxon>
    </lineage>
</organism>
<dbReference type="PANTHER" id="PTHR47235:SF1">
    <property type="entry name" value="BLR6548 PROTEIN"/>
    <property type="match status" value="1"/>
</dbReference>